<reference evidence="8 9" key="1">
    <citation type="journal article" date="2013" name="PLoS ONE">
        <title>Assembly-driven community genomics of a hypersaline microbial ecosystem.</title>
        <authorList>
            <person name="Podell S."/>
            <person name="Ugalde J.A."/>
            <person name="Narasingarao P."/>
            <person name="Banfield J.F."/>
            <person name="Heidelberg K.B."/>
            <person name="Allen E.E."/>
        </authorList>
    </citation>
    <scope>NUCLEOTIDE SEQUENCE [LARGE SCALE GENOMIC DNA]</scope>
    <source>
        <strain evidence="9">J07HQW2</strain>
    </source>
</reference>
<keyword evidence="5 8" id="KW-0808">Transferase</keyword>
<dbReference type="CDD" id="cd00609">
    <property type="entry name" value="AAT_like"/>
    <property type="match status" value="1"/>
</dbReference>
<dbReference type="AlphaFoldDB" id="U1NGZ4"/>
<evidence type="ECO:0000313" key="8">
    <source>
        <dbReference type="EMBL" id="ERG96390.1"/>
    </source>
</evidence>
<sequence>MRTAINLDSVINSDIKVNMTNTDQDMNTHDEPLFFQVMQYASGANRDVVDMVSGNPDWEPPDALREGLHEYADSDAADFQYAPSEGLTDLRERIGARRNIDPDNIIITHGAGEANYLAMARAVERSDATAPEFLLTDPVYPYYPGRATMLDATATHVPVHEDGHLNIDAIRDAASPDTAAIVLNTPNNPTGAVYDLTTLSDVAAIAADIDALVIVDEVYDHFDFTGDFESALTLSSHTDQIIVTSAFSKSMAITGFRVGYAVFPTTLVDAAQTRHMLVTVSGSRPAQRAVADALEKTPPSYYASVRDTIRKRIDAFTDALETVGAAYTEPEGAFYVMARFEDFPGTLKNVEHLIDKAGVAGMPGEAFGDAYDDWIRFSLCTDRIPTAGDRLITFFQDN</sequence>
<evidence type="ECO:0000256" key="3">
    <source>
        <dbReference type="ARBA" id="ARBA00011738"/>
    </source>
</evidence>
<dbReference type="Gene3D" id="3.40.640.10">
    <property type="entry name" value="Type I PLP-dependent aspartate aminotransferase-like (Major domain)"/>
    <property type="match status" value="1"/>
</dbReference>
<evidence type="ECO:0000256" key="1">
    <source>
        <dbReference type="ARBA" id="ARBA00001933"/>
    </source>
</evidence>
<dbReference type="PANTHER" id="PTHR46383">
    <property type="entry name" value="ASPARTATE AMINOTRANSFERASE"/>
    <property type="match status" value="1"/>
</dbReference>
<evidence type="ECO:0000313" key="9">
    <source>
        <dbReference type="Proteomes" id="UP000030710"/>
    </source>
</evidence>
<dbReference type="GO" id="GO:0030170">
    <property type="term" value="F:pyridoxal phosphate binding"/>
    <property type="evidence" value="ECO:0007669"/>
    <property type="project" value="InterPro"/>
</dbReference>
<dbReference type="eggNOG" id="arCOG01134">
    <property type="taxonomic scope" value="Archaea"/>
</dbReference>
<comment type="cofactor">
    <cofactor evidence="1">
        <name>pyridoxal 5'-phosphate</name>
        <dbReference type="ChEBI" id="CHEBI:597326"/>
    </cofactor>
</comment>
<dbReference type="Proteomes" id="UP000030710">
    <property type="component" value="Unassembled WGS sequence"/>
</dbReference>
<protein>
    <submittedName>
        <fullName evidence="8">Aspartate/tyrosine/aromatic aminotransferase</fullName>
    </submittedName>
</protein>
<dbReference type="EMBL" id="KE356561">
    <property type="protein sequence ID" value="ERG96390.1"/>
    <property type="molecule type" value="Genomic_DNA"/>
</dbReference>
<gene>
    <name evidence="8" type="ORF">J07HQW2_02868</name>
</gene>
<accession>U1NGZ4</accession>
<evidence type="ECO:0000256" key="4">
    <source>
        <dbReference type="ARBA" id="ARBA00022576"/>
    </source>
</evidence>
<dbReference type="InterPro" id="IPR050596">
    <property type="entry name" value="AspAT/PAT-like"/>
</dbReference>
<dbReference type="GO" id="GO:0008483">
    <property type="term" value="F:transaminase activity"/>
    <property type="evidence" value="ECO:0007669"/>
    <property type="project" value="UniProtKB-KW"/>
</dbReference>
<dbReference type="GO" id="GO:0006520">
    <property type="term" value="P:amino acid metabolic process"/>
    <property type="evidence" value="ECO:0007669"/>
    <property type="project" value="InterPro"/>
</dbReference>
<evidence type="ECO:0000259" key="7">
    <source>
        <dbReference type="Pfam" id="PF00155"/>
    </source>
</evidence>
<feature type="domain" description="Aminotransferase class I/classII large" evidence="7">
    <location>
        <begin position="47"/>
        <end position="381"/>
    </location>
</feature>
<dbReference type="STRING" id="1238425.J07HQW2_02868"/>
<organism evidence="8 9">
    <name type="scientific">Haloquadratum walsbyi J07HQW2</name>
    <dbReference type="NCBI Taxonomy" id="1238425"/>
    <lineage>
        <taxon>Archaea</taxon>
        <taxon>Methanobacteriati</taxon>
        <taxon>Methanobacteriota</taxon>
        <taxon>Stenosarchaea group</taxon>
        <taxon>Halobacteria</taxon>
        <taxon>Halobacteriales</taxon>
        <taxon>Haloferacaceae</taxon>
        <taxon>Haloquadratum</taxon>
    </lineage>
</organism>
<dbReference type="InterPro" id="IPR015424">
    <property type="entry name" value="PyrdxlP-dep_Trfase"/>
</dbReference>
<comment type="subunit">
    <text evidence="3">Homodimer.</text>
</comment>
<dbReference type="Pfam" id="PF00155">
    <property type="entry name" value="Aminotran_1_2"/>
    <property type="match status" value="1"/>
</dbReference>
<comment type="similarity">
    <text evidence="2">Belongs to the class-I pyridoxal-phosphate-dependent aminotransferase family.</text>
</comment>
<keyword evidence="4 8" id="KW-0032">Aminotransferase</keyword>
<evidence type="ECO:0000256" key="5">
    <source>
        <dbReference type="ARBA" id="ARBA00022679"/>
    </source>
</evidence>
<keyword evidence="6" id="KW-0663">Pyridoxal phosphate</keyword>
<proteinExistence type="inferred from homology"/>
<dbReference type="SUPFAM" id="SSF53383">
    <property type="entry name" value="PLP-dependent transferases"/>
    <property type="match status" value="1"/>
</dbReference>
<evidence type="ECO:0000256" key="6">
    <source>
        <dbReference type="ARBA" id="ARBA00022898"/>
    </source>
</evidence>
<evidence type="ECO:0000256" key="2">
    <source>
        <dbReference type="ARBA" id="ARBA00007441"/>
    </source>
</evidence>
<dbReference type="InterPro" id="IPR004839">
    <property type="entry name" value="Aminotransferase_I/II_large"/>
</dbReference>
<name>U1NGZ4_9EURY</name>
<dbReference type="InterPro" id="IPR015421">
    <property type="entry name" value="PyrdxlP-dep_Trfase_major"/>
</dbReference>
<dbReference type="HOGENOM" id="CLU_017584_4_3_2"/>